<dbReference type="EMBL" id="JAULSW010000006">
    <property type="protein sequence ID" value="KAK3378040.1"/>
    <property type="molecule type" value="Genomic_DNA"/>
</dbReference>
<reference evidence="3" key="1">
    <citation type="journal article" date="2023" name="Mol. Phylogenet. Evol.">
        <title>Genome-scale phylogeny and comparative genomics of the fungal order Sordariales.</title>
        <authorList>
            <person name="Hensen N."/>
            <person name="Bonometti L."/>
            <person name="Westerberg I."/>
            <person name="Brannstrom I.O."/>
            <person name="Guillou S."/>
            <person name="Cros-Aarteil S."/>
            <person name="Calhoun S."/>
            <person name="Haridas S."/>
            <person name="Kuo A."/>
            <person name="Mondo S."/>
            <person name="Pangilinan J."/>
            <person name="Riley R."/>
            <person name="LaButti K."/>
            <person name="Andreopoulos B."/>
            <person name="Lipzen A."/>
            <person name="Chen C."/>
            <person name="Yan M."/>
            <person name="Daum C."/>
            <person name="Ng V."/>
            <person name="Clum A."/>
            <person name="Steindorff A."/>
            <person name="Ohm R.A."/>
            <person name="Martin F."/>
            <person name="Silar P."/>
            <person name="Natvig D.O."/>
            <person name="Lalanne C."/>
            <person name="Gautier V."/>
            <person name="Ament-Velasquez S.L."/>
            <person name="Kruys A."/>
            <person name="Hutchinson M.I."/>
            <person name="Powell A.J."/>
            <person name="Barry K."/>
            <person name="Miller A.N."/>
            <person name="Grigoriev I.V."/>
            <person name="Debuchy R."/>
            <person name="Gladieux P."/>
            <person name="Hiltunen Thoren M."/>
            <person name="Johannesson H."/>
        </authorList>
    </citation>
    <scope>NUCLEOTIDE SEQUENCE</scope>
    <source>
        <strain evidence="3">CBS 232.78</strain>
    </source>
</reference>
<dbReference type="AlphaFoldDB" id="A0AAE0KKR6"/>
<dbReference type="PANTHER" id="PTHR31126">
    <property type="entry name" value="TYROSINE-PROTEIN PHOSPHATASE"/>
    <property type="match status" value="1"/>
</dbReference>
<dbReference type="GO" id="GO:0004721">
    <property type="term" value="F:phosphoprotein phosphatase activity"/>
    <property type="evidence" value="ECO:0007669"/>
    <property type="project" value="InterPro"/>
</dbReference>
<dbReference type="SUPFAM" id="SSF52799">
    <property type="entry name" value="(Phosphotyrosine protein) phosphatases II"/>
    <property type="match status" value="1"/>
</dbReference>
<keyword evidence="1" id="KW-1133">Transmembrane helix</keyword>
<evidence type="ECO:0000313" key="4">
    <source>
        <dbReference type="Proteomes" id="UP001285441"/>
    </source>
</evidence>
<proteinExistence type="predicted"/>
<evidence type="ECO:0000256" key="1">
    <source>
        <dbReference type="SAM" id="Phobius"/>
    </source>
</evidence>
<evidence type="ECO:0000313" key="3">
    <source>
        <dbReference type="EMBL" id="KAK3378040.1"/>
    </source>
</evidence>
<reference evidence="3" key="2">
    <citation type="submission" date="2023-06" db="EMBL/GenBank/DDBJ databases">
        <authorList>
            <consortium name="Lawrence Berkeley National Laboratory"/>
            <person name="Haridas S."/>
            <person name="Hensen N."/>
            <person name="Bonometti L."/>
            <person name="Westerberg I."/>
            <person name="Brannstrom I.O."/>
            <person name="Guillou S."/>
            <person name="Cros-Aarteil S."/>
            <person name="Calhoun S."/>
            <person name="Kuo A."/>
            <person name="Mondo S."/>
            <person name="Pangilinan J."/>
            <person name="Riley R."/>
            <person name="LaButti K."/>
            <person name="Andreopoulos B."/>
            <person name="Lipzen A."/>
            <person name="Chen C."/>
            <person name="Yanf M."/>
            <person name="Daum C."/>
            <person name="Ng V."/>
            <person name="Clum A."/>
            <person name="Steindorff A."/>
            <person name="Ohm R."/>
            <person name="Martin F."/>
            <person name="Silar P."/>
            <person name="Natvig D."/>
            <person name="Lalanne C."/>
            <person name="Gautier V."/>
            <person name="Ament-velasquez S.L."/>
            <person name="Kruys A."/>
            <person name="Hutchinson M.I."/>
            <person name="Powell A.J."/>
            <person name="Barry K."/>
            <person name="Miller A.N."/>
            <person name="Grigoriev I.V."/>
            <person name="Debuchy R."/>
            <person name="Gladieux P."/>
            <person name="Thoren M.H."/>
            <person name="Johannesson H."/>
        </authorList>
    </citation>
    <scope>NUCLEOTIDE SEQUENCE</scope>
    <source>
        <strain evidence="3">CBS 232.78</strain>
    </source>
</reference>
<sequence length="301" mass="33908">MASTDHDTPWINPSNFDNILNFRDVGKTINEFLGKRVVREGLLFRSARPDSASLQDRSRIKDEFGIRTIIDLRTTTEHINAAKKRQIDLLVASPSADASSSALSEPVQIPGLRYLEIKLTGRRFERFLLSQLSWWSFIKFLFLFAFGFRMQAISILGREVLLPRGLTGLGIDTLDHSGPEIAETLSSFLDPTTLPALVHCTQGKDRTGVIVTLVLMILGVPTEAIDFDYRLTDEALLPEKEARLAEIKEIGLPAEFGETSRALIWRMAEHLVWKYGNLDSYLDGIGFGQAKREKLRELLAY</sequence>
<gene>
    <name evidence="3" type="ORF">B0H63DRAFT_525297</name>
</gene>
<dbReference type="InterPro" id="IPR016130">
    <property type="entry name" value="Tyr_Pase_AS"/>
</dbReference>
<keyword evidence="4" id="KW-1185">Reference proteome</keyword>
<dbReference type="PANTHER" id="PTHR31126:SF10">
    <property type="entry name" value="PROTEIN PHOSPHATASE, PUTATIVE (AFU_ORTHOLOGUE AFUA_6G06650)-RELATED"/>
    <property type="match status" value="1"/>
</dbReference>
<dbReference type="InterPro" id="IPR026893">
    <property type="entry name" value="Tyr/Ser_Pase_IphP-type"/>
</dbReference>
<keyword evidence="1" id="KW-0812">Transmembrane</keyword>
<accession>A0AAE0KKR6</accession>
<dbReference type="Proteomes" id="UP001285441">
    <property type="component" value="Unassembled WGS sequence"/>
</dbReference>
<name>A0AAE0KKR6_9PEZI</name>
<feature type="transmembrane region" description="Helical" evidence="1">
    <location>
        <begin position="127"/>
        <end position="148"/>
    </location>
</feature>
<keyword evidence="1" id="KW-0472">Membrane</keyword>
<feature type="domain" description="Tyrosine specific protein phosphatases" evidence="2">
    <location>
        <begin position="195"/>
        <end position="226"/>
    </location>
</feature>
<protein>
    <submittedName>
        <fullName evidence="3">Tyrosine/serine protein phosphatase</fullName>
    </submittedName>
</protein>
<dbReference type="InterPro" id="IPR000387">
    <property type="entry name" value="Tyr_Pase_dom"/>
</dbReference>
<dbReference type="Pfam" id="PF13350">
    <property type="entry name" value="Y_phosphatase3"/>
    <property type="match status" value="2"/>
</dbReference>
<organism evidence="3 4">
    <name type="scientific">Podospora didyma</name>
    <dbReference type="NCBI Taxonomy" id="330526"/>
    <lineage>
        <taxon>Eukaryota</taxon>
        <taxon>Fungi</taxon>
        <taxon>Dikarya</taxon>
        <taxon>Ascomycota</taxon>
        <taxon>Pezizomycotina</taxon>
        <taxon>Sordariomycetes</taxon>
        <taxon>Sordariomycetidae</taxon>
        <taxon>Sordariales</taxon>
        <taxon>Podosporaceae</taxon>
        <taxon>Podospora</taxon>
    </lineage>
</organism>
<dbReference type="PROSITE" id="PS00383">
    <property type="entry name" value="TYR_PHOSPHATASE_1"/>
    <property type="match status" value="1"/>
</dbReference>
<comment type="caution">
    <text evidence="3">The sequence shown here is derived from an EMBL/GenBank/DDBJ whole genome shotgun (WGS) entry which is preliminary data.</text>
</comment>
<dbReference type="PROSITE" id="PS50056">
    <property type="entry name" value="TYR_PHOSPHATASE_2"/>
    <property type="match status" value="1"/>
</dbReference>
<dbReference type="InterPro" id="IPR029021">
    <property type="entry name" value="Prot-tyrosine_phosphatase-like"/>
</dbReference>
<evidence type="ECO:0000259" key="2">
    <source>
        <dbReference type="PROSITE" id="PS50056"/>
    </source>
</evidence>
<dbReference type="Gene3D" id="3.90.190.10">
    <property type="entry name" value="Protein tyrosine phosphatase superfamily"/>
    <property type="match status" value="1"/>
</dbReference>